<comment type="caution">
    <text evidence="2">The sequence shown here is derived from an EMBL/GenBank/DDBJ whole genome shotgun (WGS) entry which is preliminary data.</text>
</comment>
<organism evidence="2 3">
    <name type="scientific">Leptospira interrogans serovar Copenhageni str. LT2050</name>
    <dbReference type="NCBI Taxonomy" id="1001598"/>
    <lineage>
        <taxon>Bacteria</taxon>
        <taxon>Pseudomonadati</taxon>
        <taxon>Spirochaetota</taxon>
        <taxon>Spirochaetia</taxon>
        <taxon>Leptospirales</taxon>
        <taxon>Leptospiraceae</taxon>
        <taxon>Leptospira</taxon>
    </lineage>
</organism>
<proteinExistence type="predicted"/>
<dbReference type="EMBL" id="AFMD02000139">
    <property type="protein sequence ID" value="EMG23165.1"/>
    <property type="molecule type" value="Genomic_DNA"/>
</dbReference>
<feature type="region of interest" description="Disordered" evidence="1">
    <location>
        <begin position="1"/>
        <end position="24"/>
    </location>
</feature>
<sequence length="41" mass="4590">MSAARKFPEANSAHIKSSEIPTRSSADRATIVFSYLELFFL</sequence>
<evidence type="ECO:0000313" key="2">
    <source>
        <dbReference type="EMBL" id="EMG23165.1"/>
    </source>
</evidence>
<reference evidence="2 3" key="1">
    <citation type="submission" date="2013-02" db="EMBL/GenBank/DDBJ databases">
        <authorList>
            <person name="Harkins D.M."/>
            <person name="Durkin A.S."/>
            <person name="Brinkac L.M."/>
            <person name="Haft D.H."/>
            <person name="Selengut J.D."/>
            <person name="Sanka R."/>
            <person name="DePew J."/>
            <person name="Purushe J."/>
            <person name="Tulsiani S.M."/>
            <person name="Graham G.C."/>
            <person name="Burns M.-A."/>
            <person name="Dohnt M.F."/>
            <person name="Smythe L.D."/>
            <person name="McKay D.B."/>
            <person name="Craig S.B."/>
            <person name="Vinetz J.M."/>
            <person name="Sutton G.G."/>
            <person name="Nierman W.C."/>
            <person name="Fouts D.E."/>
        </authorList>
    </citation>
    <scope>NUCLEOTIDE SEQUENCE [LARGE SCALE GENOMIC DNA]</scope>
    <source>
        <strain evidence="2 3">LT2050</strain>
    </source>
</reference>
<accession>M3GCN5</accession>
<gene>
    <name evidence="2" type="ORF">LEP1GSC150_1796</name>
</gene>
<name>M3GCN5_LEPIT</name>
<evidence type="ECO:0000256" key="1">
    <source>
        <dbReference type="SAM" id="MobiDB-lite"/>
    </source>
</evidence>
<dbReference type="AlphaFoldDB" id="M3GCN5"/>
<evidence type="ECO:0000313" key="3">
    <source>
        <dbReference type="Proteomes" id="UP000011778"/>
    </source>
</evidence>
<dbReference type="Proteomes" id="UP000011778">
    <property type="component" value="Unassembled WGS sequence"/>
</dbReference>
<protein>
    <submittedName>
        <fullName evidence="2">Uncharacterized protein</fullName>
    </submittedName>
</protein>